<dbReference type="Proteomes" id="UP000317938">
    <property type="component" value="Unassembled WGS sequence"/>
</dbReference>
<feature type="transmembrane region" description="Helical" evidence="2">
    <location>
        <begin position="42"/>
        <end position="64"/>
    </location>
</feature>
<evidence type="ECO:0000256" key="2">
    <source>
        <dbReference type="SAM" id="Phobius"/>
    </source>
</evidence>
<keyword evidence="2" id="KW-0812">Transmembrane</keyword>
<reference evidence="4 5" key="1">
    <citation type="submission" date="2019-07" db="EMBL/GenBank/DDBJ databases">
        <title>Diversity of Bacteria from Kongsfjorden, Arctic.</title>
        <authorList>
            <person name="Yu Y."/>
        </authorList>
    </citation>
    <scope>NUCLEOTIDE SEQUENCE [LARGE SCALE GENOMIC DNA]</scope>
    <source>
        <strain evidence="4 5">SM1927</strain>
    </source>
</reference>
<evidence type="ECO:0000256" key="1">
    <source>
        <dbReference type="ARBA" id="ARBA00023012"/>
    </source>
</evidence>
<evidence type="ECO:0000313" key="4">
    <source>
        <dbReference type="EMBL" id="TVU84335.1"/>
    </source>
</evidence>
<keyword evidence="2" id="KW-0472">Membrane</keyword>
<keyword evidence="5" id="KW-1185">Reference proteome</keyword>
<feature type="transmembrane region" description="Helical" evidence="2">
    <location>
        <begin position="12"/>
        <end position="30"/>
    </location>
</feature>
<dbReference type="InterPro" id="IPR007492">
    <property type="entry name" value="LytTR_DNA-bd_dom"/>
</dbReference>
<keyword evidence="2" id="KW-1133">Transmembrane helix</keyword>
<evidence type="ECO:0000313" key="5">
    <source>
        <dbReference type="Proteomes" id="UP000317938"/>
    </source>
</evidence>
<organism evidence="4 5">
    <name type="scientific">Pseudoalteromonas neustonica</name>
    <dbReference type="NCBI Taxonomy" id="1840331"/>
    <lineage>
        <taxon>Bacteria</taxon>
        <taxon>Pseudomonadati</taxon>
        <taxon>Pseudomonadota</taxon>
        <taxon>Gammaproteobacteria</taxon>
        <taxon>Alteromonadales</taxon>
        <taxon>Pseudoalteromonadaceae</taxon>
        <taxon>Pseudoalteromonas</taxon>
    </lineage>
</organism>
<dbReference type="Gene3D" id="2.40.50.1020">
    <property type="entry name" value="LytTr DNA-binding domain"/>
    <property type="match status" value="1"/>
</dbReference>
<gene>
    <name evidence="4" type="ORF">FQP85_08180</name>
</gene>
<protein>
    <submittedName>
        <fullName evidence="4">LytTR family transcriptional regulator</fullName>
    </submittedName>
</protein>
<dbReference type="PROSITE" id="PS50930">
    <property type="entry name" value="HTH_LYTTR"/>
    <property type="match status" value="1"/>
</dbReference>
<feature type="transmembrane region" description="Helical" evidence="2">
    <location>
        <begin position="76"/>
        <end position="99"/>
    </location>
</feature>
<feature type="domain" description="HTH LytTR-type" evidence="3">
    <location>
        <begin position="194"/>
        <end position="285"/>
    </location>
</feature>
<dbReference type="EMBL" id="VNFF01000006">
    <property type="protein sequence ID" value="TVU84335.1"/>
    <property type="molecule type" value="Genomic_DNA"/>
</dbReference>
<accession>A0ABY3FG31</accession>
<name>A0ABY3FG31_9GAMM</name>
<dbReference type="SMART" id="SM00850">
    <property type="entry name" value="LytTR"/>
    <property type="match status" value="1"/>
</dbReference>
<proteinExistence type="predicted"/>
<dbReference type="Pfam" id="PF04397">
    <property type="entry name" value="LytTR"/>
    <property type="match status" value="1"/>
</dbReference>
<keyword evidence="1" id="KW-0902">Two-component regulatory system</keyword>
<comment type="caution">
    <text evidence="4">The sequence shown here is derived from an EMBL/GenBank/DDBJ whole genome shotgun (WGS) entry which is preliminary data.</text>
</comment>
<dbReference type="RefSeq" id="WP_145236269.1">
    <property type="nucleotide sequence ID" value="NZ_VNFF01000006.1"/>
</dbReference>
<evidence type="ECO:0000259" key="3">
    <source>
        <dbReference type="PROSITE" id="PS50930"/>
    </source>
</evidence>
<sequence length="285" mass="32358">MNGHFPLGEIKPWRYFFILGFILASLFTLVNDDETRHVVEVFLQWQLQVHSGSLFFIATHLFLTSRLSGLNSALKLLVSAFIASLFYAPVSLLFDVYWLHDTDYTLAALVQECSDMIPTAMFSWLVVNLPWLTGLSLQRRTPLPETPPDTPTLAIAHTIPISPPLAPLKAAEVIEPETKKLTAFLQLATVNSVDEIVYLKAELHYLKVVAHDFEKLILFNLKDAISALAEADEQHTMSQTHRSYWVNRAYIRSVKSKGRQATLLMSNDDKVLVSRNNMQKVKAWF</sequence>